<dbReference type="PANTHER" id="PTHR43806">
    <property type="entry name" value="PEPTIDASE S8"/>
    <property type="match status" value="1"/>
</dbReference>
<feature type="active site" description="Charge relay system" evidence="7 8">
    <location>
        <position position="238"/>
    </location>
</feature>
<dbReference type="PRINTS" id="PR00723">
    <property type="entry name" value="SUBTILISIN"/>
</dbReference>
<evidence type="ECO:0000256" key="2">
    <source>
        <dbReference type="ARBA" id="ARBA00022512"/>
    </source>
</evidence>
<dbReference type="GeneID" id="37037054"/>
<dbReference type="PROSITE" id="PS51892">
    <property type="entry name" value="SUBTILASE"/>
    <property type="match status" value="1"/>
</dbReference>
<feature type="domain" description="C5a peptidase/Subtilisin-like protease SBT2-like Fn3-like" evidence="13">
    <location>
        <begin position="708"/>
        <end position="820"/>
    </location>
</feature>
<sequence length="1103" mass="117968">MRIRPLQIVIASCMVLGAFGKRKGMTSVGSKIQDIGPTTTTDSVERQDHISNFLADHPDGASKLQRTAALDHHVVAPAANMSVAEEKQGSTTLSPPKNKVKGAYLVELDPAGHSDLVRRDGEDIHDAFHEYLSKRAGPDANGVKYDKRVDIKAEGVFFGASVQLAADIDHVSLSQIPGVISVSAVGEVHPAAFSSAKASAEAIKALAAGPLPEHVMIGVDKLQKEGITGKDVTIGIIDTGVDYTLSALNGGKKAGEACIGPECPIISGIDIVGDDYEDRFGGKPVPDKDVMPKCPTKKTLSIAAHGTHVTSTIIGNDPERGFRGVATGAKVRMYKVMACQNGIGSDALLLALAAAMKDGVDLISMSIGGVGGWADAPGLAPWNAAGKKIPIVVSSGNAGGETGSFSTTDTGSADDLLAVGSVDSTHYIGVKAQAIGLEKAKDIVVYSTYAFVEEAGKPLDLPLVVLDTKYNAGSACRQFPESTNFQGKVVMVWRGQCRFTVKLKNLLENGAKYVLIANRPPPGALFYVEPIEWDNGQMTVGTISYEDGLALADGAAKGSKLSVRFLDSNFTILENQDSGGAVSGFSSVGPTLDTFFKPNVVAPGGNIIGVEPAAVGGYSIISGTSFSAPIVAGCVALFKEARRDKKWTPAEIRDRIQSTTTQVLEDPHGFFGTATNPKMLSSAGRQGAGLIDIWRAVHATTSVTPTLISLNYTNHLAPTHTITITNDGKMPQEYTMQHQPHGALVAATFYEDDGFLNWTQYPFNHTDDAAKVTFEPVTFKVEPGAKQQVKISFTKPADDFKNKPFEVYSGVILAKSKEDLGTVSVSYGGIMEDLSKRVVMDTTVNYWGPDEGTAVALVGNAQLPFTPSDNITFNLNQTDLQPSWYFRSLSPTSWVQVALVEPNTTFPATYTWKAPESAPAPPEDQPGQHARRDLSAMAQRFEKRFKVPSKRSELDRRGASTTDPVQSGDKGKTTKGSTEVTKSGPNPPPPRAETPKLFKDVKVIAIVQQYNNEGRHDNYHNPYDHEAISDIAVDQAGKRYVIKPGTYKILIRALKPLADPMLSESYDSYLSQEFVYAQDGQGQQGRDLGHDRDGEGDDEGDPP</sequence>
<dbReference type="InterPro" id="IPR010435">
    <property type="entry name" value="C5a/SBT2-like_Fn3"/>
</dbReference>
<evidence type="ECO:0000259" key="11">
    <source>
        <dbReference type="Pfam" id="PF00082"/>
    </source>
</evidence>
<dbReference type="Pfam" id="PF00082">
    <property type="entry name" value="Peptidase_S8"/>
    <property type="match status" value="1"/>
</dbReference>
<dbReference type="Proteomes" id="UP000245783">
    <property type="component" value="Unassembled WGS sequence"/>
</dbReference>
<evidence type="ECO:0000256" key="7">
    <source>
        <dbReference type="PIRSR" id="PIRSR615500-1"/>
    </source>
</evidence>
<comment type="similarity">
    <text evidence="1 8">Belongs to the peptidase S8 family.</text>
</comment>
<dbReference type="InterPro" id="IPR003137">
    <property type="entry name" value="PA_domain"/>
</dbReference>
<dbReference type="Pfam" id="PF02225">
    <property type="entry name" value="PA"/>
    <property type="match status" value="1"/>
</dbReference>
<feature type="active site" description="Charge relay system" evidence="7 8">
    <location>
        <position position="625"/>
    </location>
</feature>
<evidence type="ECO:0000256" key="8">
    <source>
        <dbReference type="PROSITE-ProRule" id="PRU01240"/>
    </source>
</evidence>
<evidence type="ECO:0000256" key="6">
    <source>
        <dbReference type="ARBA" id="ARBA00022825"/>
    </source>
</evidence>
<accession>A0A316W193</accession>
<dbReference type="InParanoid" id="A0A316W193"/>
<evidence type="ECO:0000256" key="3">
    <source>
        <dbReference type="ARBA" id="ARBA00022670"/>
    </source>
</evidence>
<dbReference type="InterPro" id="IPR046450">
    <property type="entry name" value="PA_dom_sf"/>
</dbReference>
<name>A0A316W193_9BASI</name>
<dbReference type="SUPFAM" id="SSF52743">
    <property type="entry name" value="Subtilisin-like"/>
    <property type="match status" value="1"/>
</dbReference>
<feature type="active site" description="Charge relay system" evidence="7 8">
    <location>
        <position position="305"/>
    </location>
</feature>
<evidence type="ECO:0000313" key="14">
    <source>
        <dbReference type="EMBL" id="PWN42331.1"/>
    </source>
</evidence>
<dbReference type="SUPFAM" id="SSF52025">
    <property type="entry name" value="PA domain"/>
    <property type="match status" value="1"/>
</dbReference>
<dbReference type="OrthoDB" id="206201at2759"/>
<dbReference type="InterPro" id="IPR023828">
    <property type="entry name" value="Peptidase_S8_Ser-AS"/>
</dbReference>
<evidence type="ECO:0000256" key="4">
    <source>
        <dbReference type="ARBA" id="ARBA00022729"/>
    </source>
</evidence>
<keyword evidence="2" id="KW-0964">Secreted</keyword>
<dbReference type="PROSITE" id="PS00138">
    <property type="entry name" value="SUBTILASE_SER"/>
    <property type="match status" value="1"/>
</dbReference>
<evidence type="ECO:0000256" key="10">
    <source>
        <dbReference type="SAM" id="SignalP"/>
    </source>
</evidence>
<dbReference type="Pfam" id="PF06280">
    <property type="entry name" value="fn3_5"/>
    <property type="match status" value="1"/>
</dbReference>
<keyword evidence="5 8" id="KW-0378">Hydrolase</keyword>
<dbReference type="InterPro" id="IPR036852">
    <property type="entry name" value="Peptidase_S8/S53_dom_sf"/>
</dbReference>
<feature type="chain" id="PRO_5016300390" evidence="10">
    <location>
        <begin position="21"/>
        <end position="1103"/>
    </location>
</feature>
<feature type="region of interest" description="Disordered" evidence="9">
    <location>
        <begin position="945"/>
        <end position="997"/>
    </location>
</feature>
<dbReference type="InterPro" id="IPR015500">
    <property type="entry name" value="Peptidase_S8_subtilisin-rel"/>
</dbReference>
<keyword evidence="3 8" id="KW-0645">Protease</keyword>
<dbReference type="EMBL" id="KZ819381">
    <property type="protein sequence ID" value="PWN42331.1"/>
    <property type="molecule type" value="Genomic_DNA"/>
</dbReference>
<gene>
    <name evidence="14" type="ORF">IE81DRAFT_330317</name>
</gene>
<evidence type="ECO:0000256" key="9">
    <source>
        <dbReference type="SAM" id="MobiDB-lite"/>
    </source>
</evidence>
<reference evidence="14 15" key="1">
    <citation type="journal article" date="2018" name="Mol. Biol. Evol.">
        <title>Broad Genomic Sampling Reveals a Smut Pathogenic Ancestry of the Fungal Clade Ustilaginomycotina.</title>
        <authorList>
            <person name="Kijpornyongpan T."/>
            <person name="Mondo S.J."/>
            <person name="Barry K."/>
            <person name="Sandor L."/>
            <person name="Lee J."/>
            <person name="Lipzen A."/>
            <person name="Pangilinan J."/>
            <person name="LaButti K."/>
            <person name="Hainaut M."/>
            <person name="Henrissat B."/>
            <person name="Grigoriev I.V."/>
            <person name="Spatafora J.W."/>
            <person name="Aime M.C."/>
        </authorList>
    </citation>
    <scope>NUCLEOTIDE SEQUENCE [LARGE SCALE GENOMIC DNA]</scope>
    <source>
        <strain evidence="14 15">MCA 4658</strain>
    </source>
</reference>
<dbReference type="STRING" id="1522189.A0A316W193"/>
<dbReference type="RefSeq" id="XP_025369491.1">
    <property type="nucleotide sequence ID" value="XM_025515184.1"/>
</dbReference>
<dbReference type="GO" id="GO:0016020">
    <property type="term" value="C:membrane"/>
    <property type="evidence" value="ECO:0007669"/>
    <property type="project" value="InterPro"/>
</dbReference>
<dbReference type="AlphaFoldDB" id="A0A316W193"/>
<dbReference type="PANTHER" id="PTHR43806:SF11">
    <property type="entry name" value="CEREVISIN-RELATED"/>
    <property type="match status" value="1"/>
</dbReference>
<feature type="domain" description="PA" evidence="12">
    <location>
        <begin position="462"/>
        <end position="551"/>
    </location>
</feature>
<dbReference type="InterPro" id="IPR050131">
    <property type="entry name" value="Peptidase_S8_subtilisin-like"/>
</dbReference>
<protein>
    <submittedName>
        <fullName evidence="14">Subtilisin-like protein</fullName>
    </submittedName>
</protein>
<evidence type="ECO:0000259" key="12">
    <source>
        <dbReference type="Pfam" id="PF02225"/>
    </source>
</evidence>
<proteinExistence type="inferred from homology"/>
<keyword evidence="4 10" id="KW-0732">Signal</keyword>
<feature type="domain" description="Peptidase S8/S53" evidence="11">
    <location>
        <begin position="229"/>
        <end position="667"/>
    </location>
</feature>
<dbReference type="InterPro" id="IPR000209">
    <property type="entry name" value="Peptidase_S8/S53_dom"/>
</dbReference>
<feature type="compositionally biased region" description="Polar residues" evidence="9">
    <location>
        <begin position="974"/>
        <end position="984"/>
    </location>
</feature>
<feature type="region of interest" description="Disordered" evidence="9">
    <location>
        <begin position="911"/>
        <end position="931"/>
    </location>
</feature>
<feature type="region of interest" description="Disordered" evidence="9">
    <location>
        <begin position="1075"/>
        <end position="1103"/>
    </location>
</feature>
<feature type="signal peptide" evidence="10">
    <location>
        <begin position="1"/>
        <end position="20"/>
    </location>
</feature>
<organism evidence="14 15">
    <name type="scientific">Ceraceosorus guamensis</name>
    <dbReference type="NCBI Taxonomy" id="1522189"/>
    <lineage>
        <taxon>Eukaryota</taxon>
        <taxon>Fungi</taxon>
        <taxon>Dikarya</taxon>
        <taxon>Basidiomycota</taxon>
        <taxon>Ustilaginomycotina</taxon>
        <taxon>Exobasidiomycetes</taxon>
        <taxon>Ceraceosorales</taxon>
        <taxon>Ceraceosoraceae</taxon>
        <taxon>Ceraceosorus</taxon>
    </lineage>
</organism>
<keyword evidence="6 8" id="KW-0720">Serine protease</keyword>
<evidence type="ECO:0000313" key="15">
    <source>
        <dbReference type="Proteomes" id="UP000245783"/>
    </source>
</evidence>
<dbReference type="GO" id="GO:0006508">
    <property type="term" value="P:proteolysis"/>
    <property type="evidence" value="ECO:0007669"/>
    <property type="project" value="UniProtKB-KW"/>
</dbReference>
<keyword evidence="15" id="KW-1185">Reference proteome</keyword>
<dbReference type="GO" id="GO:0004252">
    <property type="term" value="F:serine-type endopeptidase activity"/>
    <property type="evidence" value="ECO:0007669"/>
    <property type="project" value="UniProtKB-UniRule"/>
</dbReference>
<feature type="compositionally biased region" description="Acidic residues" evidence="9">
    <location>
        <begin position="1094"/>
        <end position="1103"/>
    </location>
</feature>
<keyword evidence="2" id="KW-0134">Cell wall</keyword>
<evidence type="ECO:0000259" key="13">
    <source>
        <dbReference type="Pfam" id="PF06280"/>
    </source>
</evidence>
<evidence type="ECO:0000256" key="1">
    <source>
        <dbReference type="ARBA" id="ARBA00011073"/>
    </source>
</evidence>
<dbReference type="Gene3D" id="3.40.50.200">
    <property type="entry name" value="Peptidase S8/S53 domain"/>
    <property type="match status" value="2"/>
</dbReference>
<evidence type="ECO:0000256" key="5">
    <source>
        <dbReference type="ARBA" id="ARBA00022801"/>
    </source>
</evidence>
<feature type="compositionally biased region" description="Basic and acidic residues" evidence="9">
    <location>
        <begin position="945"/>
        <end position="958"/>
    </location>
</feature>